<dbReference type="OrthoDB" id="9797352at2"/>
<gene>
    <name evidence="3" type="ORF">SAMN05660826_01609</name>
</gene>
<reference evidence="4" key="1">
    <citation type="submission" date="2016-11" db="EMBL/GenBank/DDBJ databases">
        <authorList>
            <person name="Varghese N."/>
            <person name="Submissions S."/>
        </authorList>
    </citation>
    <scope>NUCLEOTIDE SEQUENCE [LARGE SCALE GENOMIC DNA]</scope>
    <source>
        <strain evidence="4">DSM 18802</strain>
    </source>
</reference>
<sequence>MSRRLDARGLSCPIPVVLTKKALEESPEENLEVLVDNPTARENVCRLVRNLGYNVEIINSGEEFTIKIAR</sequence>
<evidence type="ECO:0000313" key="4">
    <source>
        <dbReference type="Proteomes" id="UP000184375"/>
    </source>
</evidence>
<evidence type="ECO:0000313" key="3">
    <source>
        <dbReference type="EMBL" id="SHM66439.1"/>
    </source>
</evidence>
<keyword evidence="4" id="KW-1185">Reference proteome</keyword>
<feature type="domain" description="UPF0033" evidence="2">
    <location>
        <begin position="4"/>
        <end position="69"/>
    </location>
</feature>
<dbReference type="PANTHER" id="PTHR33279">
    <property type="entry name" value="SULFUR CARRIER PROTEIN YEDF-RELATED"/>
    <property type="match status" value="1"/>
</dbReference>
<dbReference type="CDD" id="cd03421">
    <property type="entry name" value="SirA_like_N"/>
    <property type="match status" value="1"/>
</dbReference>
<dbReference type="Pfam" id="PF01206">
    <property type="entry name" value="TusA"/>
    <property type="match status" value="1"/>
</dbReference>
<comment type="similarity">
    <text evidence="1">Belongs to the sulfur carrier protein TusA family.</text>
</comment>
<name>A0A1M7KM48_9FIRM</name>
<dbReference type="STRING" id="447595.SAMN05660826_01609"/>
<protein>
    <submittedName>
        <fullName evidence="3">tRNA 2-thiouridine synthesizing protein A</fullName>
    </submittedName>
</protein>
<dbReference type="Proteomes" id="UP000184375">
    <property type="component" value="Unassembled WGS sequence"/>
</dbReference>
<dbReference type="PANTHER" id="PTHR33279:SF6">
    <property type="entry name" value="SULFUR CARRIER PROTEIN YEDF-RELATED"/>
    <property type="match status" value="1"/>
</dbReference>
<proteinExistence type="inferred from homology"/>
<dbReference type="RefSeq" id="WP_073257273.1">
    <property type="nucleotide sequence ID" value="NZ_FRCR01000009.1"/>
</dbReference>
<dbReference type="AlphaFoldDB" id="A0A1M7KM48"/>
<accession>A0A1M7KM48</accession>
<evidence type="ECO:0000259" key="2">
    <source>
        <dbReference type="Pfam" id="PF01206"/>
    </source>
</evidence>
<dbReference type="InterPro" id="IPR036868">
    <property type="entry name" value="TusA-like_sf"/>
</dbReference>
<organism evidence="3 4">
    <name type="scientific">Caldanaerovirga acetigignens</name>
    <dbReference type="NCBI Taxonomy" id="447595"/>
    <lineage>
        <taxon>Bacteria</taxon>
        <taxon>Bacillati</taxon>
        <taxon>Bacillota</taxon>
        <taxon>Clostridia</taxon>
        <taxon>Thermosediminibacterales</taxon>
        <taxon>Thermosediminibacteraceae</taxon>
        <taxon>Caldanaerovirga</taxon>
    </lineage>
</organism>
<dbReference type="InterPro" id="IPR001455">
    <property type="entry name" value="TusA-like"/>
</dbReference>
<dbReference type="SUPFAM" id="SSF64307">
    <property type="entry name" value="SirA-like"/>
    <property type="match status" value="1"/>
</dbReference>
<evidence type="ECO:0000256" key="1">
    <source>
        <dbReference type="ARBA" id="ARBA00008984"/>
    </source>
</evidence>
<dbReference type="Gene3D" id="3.30.110.40">
    <property type="entry name" value="TusA-like domain"/>
    <property type="match status" value="1"/>
</dbReference>
<dbReference type="EMBL" id="FRCR01000009">
    <property type="protein sequence ID" value="SHM66439.1"/>
    <property type="molecule type" value="Genomic_DNA"/>
</dbReference>